<evidence type="ECO:0000313" key="3">
    <source>
        <dbReference type="Proteomes" id="UP000265520"/>
    </source>
</evidence>
<reference evidence="2 3" key="1">
    <citation type="journal article" date="2018" name="Front. Plant Sci.">
        <title>Red Clover (Trifolium pratense) and Zigzag Clover (T. medium) - A Picture of Genomic Similarities and Differences.</title>
        <authorList>
            <person name="Dluhosova J."/>
            <person name="Istvanek J."/>
            <person name="Nedelnik J."/>
            <person name="Repkova J."/>
        </authorList>
    </citation>
    <scope>NUCLEOTIDE SEQUENCE [LARGE SCALE GENOMIC DNA]</scope>
    <source>
        <strain evidence="3">cv. 10/8</strain>
        <tissue evidence="2">Leaf</tissue>
    </source>
</reference>
<feature type="compositionally biased region" description="Polar residues" evidence="1">
    <location>
        <begin position="1"/>
        <end position="10"/>
    </location>
</feature>
<dbReference type="Proteomes" id="UP000265520">
    <property type="component" value="Unassembled WGS sequence"/>
</dbReference>
<accession>A0A392VKZ6</accession>
<comment type="caution">
    <text evidence="2">The sequence shown here is derived from an EMBL/GenBank/DDBJ whole genome shotgun (WGS) entry which is preliminary data.</text>
</comment>
<feature type="compositionally biased region" description="Low complexity" evidence="1">
    <location>
        <begin position="11"/>
        <end position="28"/>
    </location>
</feature>
<evidence type="ECO:0000256" key="1">
    <source>
        <dbReference type="SAM" id="MobiDB-lite"/>
    </source>
</evidence>
<name>A0A392VKZ6_9FABA</name>
<proteinExistence type="predicted"/>
<organism evidence="2 3">
    <name type="scientific">Trifolium medium</name>
    <dbReference type="NCBI Taxonomy" id="97028"/>
    <lineage>
        <taxon>Eukaryota</taxon>
        <taxon>Viridiplantae</taxon>
        <taxon>Streptophyta</taxon>
        <taxon>Embryophyta</taxon>
        <taxon>Tracheophyta</taxon>
        <taxon>Spermatophyta</taxon>
        <taxon>Magnoliopsida</taxon>
        <taxon>eudicotyledons</taxon>
        <taxon>Gunneridae</taxon>
        <taxon>Pentapetalae</taxon>
        <taxon>rosids</taxon>
        <taxon>fabids</taxon>
        <taxon>Fabales</taxon>
        <taxon>Fabaceae</taxon>
        <taxon>Papilionoideae</taxon>
        <taxon>50 kb inversion clade</taxon>
        <taxon>NPAAA clade</taxon>
        <taxon>Hologalegina</taxon>
        <taxon>IRL clade</taxon>
        <taxon>Trifolieae</taxon>
        <taxon>Trifolium</taxon>
    </lineage>
</organism>
<protein>
    <submittedName>
        <fullName evidence="2">Uncharacterized protein</fullName>
    </submittedName>
</protein>
<feature type="region of interest" description="Disordered" evidence="1">
    <location>
        <begin position="1"/>
        <end position="28"/>
    </location>
</feature>
<dbReference type="EMBL" id="LXQA011156809">
    <property type="protein sequence ID" value="MCI87070.1"/>
    <property type="molecule type" value="Genomic_DNA"/>
</dbReference>
<evidence type="ECO:0000313" key="2">
    <source>
        <dbReference type="EMBL" id="MCI87070.1"/>
    </source>
</evidence>
<dbReference type="AlphaFoldDB" id="A0A392VKZ6"/>
<feature type="non-terminal residue" evidence="2">
    <location>
        <position position="1"/>
    </location>
</feature>
<sequence length="28" mass="2944">SNTMLHTPQHASSSPATKSPFSSLETSL</sequence>
<keyword evidence="3" id="KW-1185">Reference proteome</keyword>